<dbReference type="GO" id="GO:0019346">
    <property type="term" value="P:transsulfuration"/>
    <property type="evidence" value="ECO:0007669"/>
    <property type="project" value="TreeGrafter"/>
</dbReference>
<evidence type="ECO:0000313" key="3">
    <source>
        <dbReference type="Proteomes" id="UP001306508"/>
    </source>
</evidence>
<comment type="caution">
    <text evidence="2">The sequence shown here is derived from an EMBL/GenBank/DDBJ whole genome shotgun (WGS) entry which is preliminary data.</text>
</comment>
<dbReference type="EMBL" id="JAWIZZ010000053">
    <property type="protein sequence ID" value="KAK5778311.1"/>
    <property type="molecule type" value="Genomic_DNA"/>
</dbReference>
<dbReference type="PANTHER" id="PTHR42699:SF1">
    <property type="entry name" value="CYSTATHIONINE GAMMA-SYNTHASE-RELATED"/>
    <property type="match status" value="1"/>
</dbReference>
<dbReference type="InterPro" id="IPR051750">
    <property type="entry name" value="Trans-sulfuration_enzymes"/>
</dbReference>
<gene>
    <name evidence="2" type="ORF">RI543_003970</name>
</gene>
<feature type="region of interest" description="Disordered" evidence="1">
    <location>
        <begin position="223"/>
        <end position="247"/>
    </location>
</feature>
<dbReference type="PANTHER" id="PTHR42699">
    <property type="match status" value="1"/>
</dbReference>
<organism evidence="2 3">
    <name type="scientific">Arxiozyma heterogenica</name>
    <dbReference type="NCBI Taxonomy" id="278026"/>
    <lineage>
        <taxon>Eukaryota</taxon>
        <taxon>Fungi</taxon>
        <taxon>Dikarya</taxon>
        <taxon>Ascomycota</taxon>
        <taxon>Saccharomycotina</taxon>
        <taxon>Saccharomycetes</taxon>
        <taxon>Saccharomycetales</taxon>
        <taxon>Saccharomycetaceae</taxon>
        <taxon>Arxiozyma</taxon>
    </lineage>
</organism>
<proteinExistence type="predicted"/>
<protein>
    <recommendedName>
        <fullName evidence="4">Cystathionine gamma-synthase</fullName>
    </recommendedName>
</protein>
<dbReference type="GO" id="GO:0003962">
    <property type="term" value="F:cystathionine gamma-synthase activity"/>
    <property type="evidence" value="ECO:0007669"/>
    <property type="project" value="TreeGrafter"/>
</dbReference>
<dbReference type="Gene3D" id="3.90.1150.10">
    <property type="entry name" value="Aspartate Aminotransferase, domain 1"/>
    <property type="match status" value="1"/>
</dbReference>
<dbReference type="AlphaFoldDB" id="A0AAN7W076"/>
<accession>A0AAN7W076</accession>
<reference evidence="3" key="1">
    <citation type="submission" date="2023-07" db="EMBL/GenBank/DDBJ databases">
        <title>A draft genome of Kazachstania heterogenica Y-27499.</title>
        <authorList>
            <person name="Donic C."/>
            <person name="Kralova J.S."/>
            <person name="Fidel L."/>
            <person name="Ben-Dor S."/>
            <person name="Jung S."/>
        </authorList>
    </citation>
    <scope>NUCLEOTIDE SEQUENCE [LARGE SCALE GENOMIC DNA]</scope>
    <source>
        <strain evidence="3">Y27499</strain>
    </source>
</reference>
<evidence type="ECO:0008006" key="4">
    <source>
        <dbReference type="Google" id="ProtNLM"/>
    </source>
</evidence>
<dbReference type="InterPro" id="IPR015424">
    <property type="entry name" value="PyrdxlP-dep_Trfase"/>
</dbReference>
<keyword evidence="3" id="KW-1185">Reference proteome</keyword>
<evidence type="ECO:0000256" key="1">
    <source>
        <dbReference type="SAM" id="MobiDB-lite"/>
    </source>
</evidence>
<dbReference type="InterPro" id="IPR015422">
    <property type="entry name" value="PyrdxlP-dep_Trfase_small"/>
</dbReference>
<evidence type="ECO:0000313" key="2">
    <source>
        <dbReference type="EMBL" id="KAK5778311.1"/>
    </source>
</evidence>
<sequence>MNKLHTTIPPDITHFLSWNLPLWDNVSNAVKDETLGYPRYQLHPIVQRLNDVLRDKYAKDNEKCLVFSSYSVAKRVREYIKFQNPRLKIRILQLSTSDPINDEERTWKQVCKVAVVFINEKYYSFLFEYWKLTGEIISSRVAEYVLHELFIIEKSTKTKTKNINDLSDNLSSEINNTDNDNNTSNNNTIEYIETRFGRSLNFMLADKAKKLIKKRIATKMVDSNNRSLHRRNRGNDPAEDFSYNDNNEYDDDYSDDILNMDLMNLHNFNDTDSDISDFENEYNETNLINATTYSTNNINNNTNTNTHSITNLIIDNSFNSLNTQNNNSSNNIIQSLVPAETLTQDEENLLSSNNSELSLTSSHFQNSSNNNNNNNGNLINFNKDVYLFPSGMASIHFAHRILLYLDNERNQRLRIPSSLHLSMPSSQQIPLRKKTVILGTCIPDTFNLLTKFNDFHFIQSNGSKGLDILKNILHSGEQILTVFVEMPNLMNNFEMTNLIDLKRLSELFGFTIIIDQSNGAFINMDGLKYCDMIVSSLGKLFSNFDITNNEEDHEVMAGSLIVNPRGKMYNEIQSFIKNEYEDLLWCEDAIHLEQNSRDVINKNNRINKTTLTLLDEVLIPNKNLFKKIYHPSLLETDKEIYDLVKYKKHGGYGGIILLTFNQIDEAKNFYEKIKLYKGVGLTANLTLIWPYYLGMDTKRYEVEYSCEFDKTMLRISVGLEDPKKLIEIFRDVIKEMKN</sequence>
<dbReference type="Proteomes" id="UP001306508">
    <property type="component" value="Unassembled WGS sequence"/>
</dbReference>
<dbReference type="SUPFAM" id="SSF53383">
    <property type="entry name" value="PLP-dependent transferases"/>
    <property type="match status" value="1"/>
</dbReference>
<name>A0AAN7W076_9SACH</name>